<name>A0ABM8A0K6_STRNI</name>
<accession>A0ABM8A0K6</accession>
<feature type="region of interest" description="Disordered" evidence="1">
    <location>
        <begin position="1"/>
        <end position="38"/>
    </location>
</feature>
<evidence type="ECO:0000313" key="3">
    <source>
        <dbReference type="Proteomes" id="UP001059597"/>
    </source>
</evidence>
<dbReference type="EMBL" id="AP026073">
    <property type="protein sequence ID" value="BDM72146.1"/>
    <property type="molecule type" value="Genomic_DNA"/>
</dbReference>
<feature type="compositionally biased region" description="Polar residues" evidence="1">
    <location>
        <begin position="7"/>
        <end position="25"/>
    </location>
</feature>
<gene>
    <name evidence="2" type="ORF">HEK616_56330</name>
</gene>
<evidence type="ECO:0000256" key="1">
    <source>
        <dbReference type="SAM" id="MobiDB-lite"/>
    </source>
</evidence>
<proteinExistence type="predicted"/>
<reference evidence="2" key="1">
    <citation type="submission" date="2022-06" db="EMBL/GenBank/DDBJ databases">
        <title>Complete genome sequence of Streptomyces nigrescens HEK616.</title>
        <authorList>
            <person name="Asamizu S."/>
            <person name="Onaka H."/>
        </authorList>
    </citation>
    <scope>NUCLEOTIDE SEQUENCE</scope>
    <source>
        <strain evidence="2">HEK616</strain>
    </source>
</reference>
<dbReference type="Proteomes" id="UP001059597">
    <property type="component" value="Chromosome"/>
</dbReference>
<sequence length="64" mass="7036">MTRLTHEATTATNAAVNSRARTGRTNGHRRNSERTAERWGKDVGSVGFVAYVVSAITRESKAHH</sequence>
<evidence type="ECO:0000313" key="2">
    <source>
        <dbReference type="EMBL" id="BDM72146.1"/>
    </source>
</evidence>
<organism evidence="2 3">
    <name type="scientific">Streptomyces nigrescens</name>
    <dbReference type="NCBI Taxonomy" id="1920"/>
    <lineage>
        <taxon>Bacteria</taxon>
        <taxon>Bacillati</taxon>
        <taxon>Actinomycetota</taxon>
        <taxon>Actinomycetes</taxon>
        <taxon>Kitasatosporales</taxon>
        <taxon>Streptomycetaceae</taxon>
        <taxon>Streptomyces</taxon>
    </lineage>
</organism>
<protein>
    <submittedName>
        <fullName evidence="2">Uncharacterized protein</fullName>
    </submittedName>
</protein>
<keyword evidence="3" id="KW-1185">Reference proteome</keyword>